<organism evidence="2">
    <name type="scientific">Setaria italica</name>
    <name type="common">Foxtail millet</name>
    <name type="synonym">Panicum italicum</name>
    <dbReference type="NCBI Taxonomy" id="4555"/>
    <lineage>
        <taxon>Eukaryota</taxon>
        <taxon>Viridiplantae</taxon>
        <taxon>Streptophyta</taxon>
        <taxon>Embryophyta</taxon>
        <taxon>Tracheophyta</taxon>
        <taxon>Spermatophyta</taxon>
        <taxon>Magnoliopsida</taxon>
        <taxon>Liliopsida</taxon>
        <taxon>Poales</taxon>
        <taxon>Poaceae</taxon>
        <taxon>PACMAD clade</taxon>
        <taxon>Panicoideae</taxon>
        <taxon>Panicodae</taxon>
        <taxon>Paniceae</taxon>
        <taxon>Cenchrinae</taxon>
        <taxon>Setaria</taxon>
    </lineage>
</organism>
<accession>A0A368SAH7</accession>
<protein>
    <submittedName>
        <fullName evidence="2">Uncharacterized protein</fullName>
    </submittedName>
</protein>
<dbReference type="AlphaFoldDB" id="A0A368SAH7"/>
<feature type="compositionally biased region" description="Polar residues" evidence="1">
    <location>
        <begin position="23"/>
        <end position="39"/>
    </location>
</feature>
<proteinExistence type="predicted"/>
<feature type="region of interest" description="Disordered" evidence="1">
    <location>
        <begin position="13"/>
        <end position="46"/>
    </location>
</feature>
<reference evidence="2" key="2">
    <citation type="submission" date="2015-07" db="EMBL/GenBank/DDBJ databases">
        <authorList>
            <person name="Noorani M."/>
        </authorList>
    </citation>
    <scope>NUCLEOTIDE SEQUENCE</scope>
    <source>
        <strain evidence="2">Yugu1</strain>
    </source>
</reference>
<sequence length="107" mass="12251">MFHRIQVTMVKRRGSATAERRGCSQSCNQEQTHGKQQQGARAHRADRMARTHVATQGTCHLKKGARAAAQLVDHTRSSLPEHVWEERGFRRCLILELKFSPCHIEYS</sequence>
<evidence type="ECO:0000256" key="1">
    <source>
        <dbReference type="SAM" id="MobiDB-lite"/>
    </source>
</evidence>
<gene>
    <name evidence="2" type="ORF">SETIT_8G226400v2</name>
</gene>
<name>A0A368SAH7_SETIT</name>
<reference evidence="2" key="1">
    <citation type="journal article" date="2012" name="Nat. Biotechnol.">
        <title>Reference genome sequence of the model plant Setaria.</title>
        <authorList>
            <person name="Bennetzen J.L."/>
            <person name="Schmutz J."/>
            <person name="Wang H."/>
            <person name="Percifield R."/>
            <person name="Hawkins J."/>
            <person name="Pontaroli A.C."/>
            <person name="Estep M."/>
            <person name="Feng L."/>
            <person name="Vaughn J.N."/>
            <person name="Grimwood J."/>
            <person name="Jenkins J."/>
            <person name="Barry K."/>
            <person name="Lindquist E."/>
            <person name="Hellsten U."/>
            <person name="Deshpande S."/>
            <person name="Wang X."/>
            <person name="Wu X."/>
            <person name="Mitros T."/>
            <person name="Triplett J."/>
            <person name="Yang X."/>
            <person name="Ye C.Y."/>
            <person name="Mauro-Herrera M."/>
            <person name="Wang L."/>
            <person name="Li P."/>
            <person name="Sharma M."/>
            <person name="Sharma R."/>
            <person name="Ronald P.C."/>
            <person name="Panaud O."/>
            <person name="Kellogg E.A."/>
            <person name="Brutnell T.P."/>
            <person name="Doust A.N."/>
            <person name="Tuskan G.A."/>
            <person name="Rokhsar D."/>
            <person name="Devos K.M."/>
        </authorList>
    </citation>
    <scope>NUCLEOTIDE SEQUENCE [LARGE SCALE GENOMIC DNA]</scope>
    <source>
        <strain evidence="2">Yugu1</strain>
    </source>
</reference>
<dbReference type="EMBL" id="CM003535">
    <property type="protein sequence ID" value="RCV39455.1"/>
    <property type="molecule type" value="Genomic_DNA"/>
</dbReference>
<evidence type="ECO:0000313" key="2">
    <source>
        <dbReference type="EMBL" id="RCV39455.1"/>
    </source>
</evidence>